<dbReference type="Proteomes" id="UP000887565">
    <property type="component" value="Unplaced"/>
</dbReference>
<keyword evidence="1" id="KW-1133">Transmembrane helix</keyword>
<keyword evidence="1" id="KW-0812">Transmembrane</keyword>
<keyword evidence="2" id="KW-0732">Signal</keyword>
<proteinExistence type="predicted"/>
<name>A0A915J5I6_ROMCU</name>
<feature type="chain" id="PRO_5037057226" evidence="2">
    <location>
        <begin position="25"/>
        <end position="299"/>
    </location>
</feature>
<sequence length="299" mass="33618">MNLYETSNLLSFLLCKLFVDLSHCGGGDSHYISHFSAINSDNYNQRSDKNSDKLRIKREESNSGERCKRAGVKDSAEICDPTTGGVCKNGTCVSSCLVKNMKKCSCPDYDDNYCYLCCGNAQNTCRPAHEYDIYQPNGELWERTSCSACRHGATEGLSCDDRDLRRVCHNSKCASNVCLHRPEGSYCDAKKTKVCADLECQDLCASIRPELLTCECDLYSDSRCELCCYDPYTKRCENAFKKYSIRSNSKRPIKRSGISCRYGSNCNFRSMCSSAAQFAMINLVITTFACPIFALFFKR</sequence>
<feature type="transmembrane region" description="Helical" evidence="1">
    <location>
        <begin position="275"/>
        <end position="297"/>
    </location>
</feature>
<evidence type="ECO:0000256" key="1">
    <source>
        <dbReference type="SAM" id="Phobius"/>
    </source>
</evidence>
<dbReference type="WBParaSite" id="nRc.2.0.1.t21732-RA">
    <property type="protein sequence ID" value="nRc.2.0.1.t21732-RA"/>
    <property type="gene ID" value="nRc.2.0.1.g21732"/>
</dbReference>
<dbReference type="AlphaFoldDB" id="A0A915J5I6"/>
<organism evidence="3 4">
    <name type="scientific">Romanomermis culicivorax</name>
    <name type="common">Nematode worm</name>
    <dbReference type="NCBI Taxonomy" id="13658"/>
    <lineage>
        <taxon>Eukaryota</taxon>
        <taxon>Metazoa</taxon>
        <taxon>Ecdysozoa</taxon>
        <taxon>Nematoda</taxon>
        <taxon>Enoplea</taxon>
        <taxon>Dorylaimia</taxon>
        <taxon>Mermithida</taxon>
        <taxon>Mermithoidea</taxon>
        <taxon>Mermithidae</taxon>
        <taxon>Romanomermis</taxon>
    </lineage>
</organism>
<feature type="signal peptide" evidence="2">
    <location>
        <begin position="1"/>
        <end position="24"/>
    </location>
</feature>
<protein>
    <submittedName>
        <fullName evidence="4">Uncharacterized protein</fullName>
    </submittedName>
</protein>
<evidence type="ECO:0000256" key="2">
    <source>
        <dbReference type="SAM" id="SignalP"/>
    </source>
</evidence>
<reference evidence="4" key="1">
    <citation type="submission" date="2022-11" db="UniProtKB">
        <authorList>
            <consortium name="WormBaseParasite"/>
        </authorList>
    </citation>
    <scope>IDENTIFICATION</scope>
</reference>
<keyword evidence="3" id="KW-1185">Reference proteome</keyword>
<evidence type="ECO:0000313" key="4">
    <source>
        <dbReference type="WBParaSite" id="nRc.2.0.1.t21732-RA"/>
    </source>
</evidence>
<accession>A0A915J5I6</accession>
<evidence type="ECO:0000313" key="3">
    <source>
        <dbReference type="Proteomes" id="UP000887565"/>
    </source>
</evidence>
<keyword evidence="1" id="KW-0472">Membrane</keyword>